<dbReference type="InParanoid" id="A0A371RLV2"/>
<evidence type="ECO:0000256" key="1">
    <source>
        <dbReference type="ARBA" id="ARBA00005701"/>
    </source>
</evidence>
<dbReference type="Proteomes" id="UP000264589">
    <property type="component" value="Unassembled WGS sequence"/>
</dbReference>
<dbReference type="OrthoDB" id="8481828at2"/>
<keyword evidence="4" id="KW-1185">Reference proteome</keyword>
<dbReference type="EMBL" id="QUQO01000001">
    <property type="protein sequence ID" value="RFB06414.1"/>
    <property type="molecule type" value="Genomic_DNA"/>
</dbReference>
<protein>
    <submittedName>
        <fullName evidence="3">DUF1674 domain-containing protein</fullName>
    </submittedName>
</protein>
<reference evidence="3 4" key="1">
    <citation type="submission" date="2018-08" db="EMBL/GenBank/DDBJ databases">
        <title>Parvularcula sp. SM1705, isolated from surface water of the South Sea China.</title>
        <authorList>
            <person name="Sun L."/>
        </authorList>
    </citation>
    <scope>NUCLEOTIDE SEQUENCE [LARGE SCALE GENOMIC DNA]</scope>
    <source>
        <strain evidence="3 4">SM1705</strain>
    </source>
</reference>
<dbReference type="Pfam" id="PF07896">
    <property type="entry name" value="DUF1674"/>
    <property type="match status" value="1"/>
</dbReference>
<evidence type="ECO:0000313" key="3">
    <source>
        <dbReference type="EMBL" id="RFB06414.1"/>
    </source>
</evidence>
<dbReference type="AlphaFoldDB" id="A0A371RLV2"/>
<evidence type="ECO:0000256" key="2">
    <source>
        <dbReference type="SAM" id="MobiDB-lite"/>
    </source>
</evidence>
<evidence type="ECO:0000313" key="4">
    <source>
        <dbReference type="Proteomes" id="UP000264589"/>
    </source>
</evidence>
<sequence>MTKDGIPMIVNGRELSEMEIGILREAKERREQIALEDAEREIGGADRTTNPTRYGDWEKAGRAVDFS</sequence>
<proteinExistence type="inferred from homology"/>
<gene>
    <name evidence="3" type="ORF">DX908_09165</name>
</gene>
<comment type="similarity">
    <text evidence="1">Belongs to the SDHAF4 family.</text>
</comment>
<feature type="region of interest" description="Disordered" evidence="2">
    <location>
        <begin position="37"/>
        <end position="56"/>
    </location>
</feature>
<dbReference type="InterPro" id="IPR012875">
    <property type="entry name" value="SDHF4"/>
</dbReference>
<comment type="caution">
    <text evidence="3">The sequence shown here is derived from an EMBL/GenBank/DDBJ whole genome shotgun (WGS) entry which is preliminary data.</text>
</comment>
<name>A0A371RLV2_9PROT</name>
<accession>A0A371RLV2</accession>
<organism evidence="3 4">
    <name type="scientific">Parvularcula marina</name>
    <dbReference type="NCBI Taxonomy" id="2292771"/>
    <lineage>
        <taxon>Bacteria</taxon>
        <taxon>Pseudomonadati</taxon>
        <taxon>Pseudomonadota</taxon>
        <taxon>Alphaproteobacteria</taxon>
        <taxon>Parvularculales</taxon>
        <taxon>Parvularculaceae</taxon>
        <taxon>Parvularcula</taxon>
    </lineage>
</organism>